<keyword evidence="2" id="KW-0472">Membrane</keyword>
<dbReference type="VEuPathDB" id="TrichDB:TRFO_43129"/>
<feature type="domain" description="SWIM-type" evidence="3">
    <location>
        <begin position="412"/>
        <end position="457"/>
    </location>
</feature>
<keyword evidence="2" id="KW-0812">Transmembrane</keyword>
<dbReference type="PROSITE" id="PS50966">
    <property type="entry name" value="ZF_SWIM"/>
    <property type="match status" value="1"/>
</dbReference>
<reference evidence="4" key="1">
    <citation type="submission" date="2016-10" db="EMBL/GenBank/DDBJ databases">
        <authorList>
            <person name="Benchimol M."/>
            <person name="Almeida L.G."/>
            <person name="Vasconcelos A.T."/>
            <person name="Perreira-Neves A."/>
            <person name="Rosa I.A."/>
            <person name="Tasca T."/>
            <person name="Bogo M.R."/>
            <person name="de Souza W."/>
        </authorList>
    </citation>
    <scope>NUCLEOTIDE SEQUENCE [LARGE SCALE GENOMIC DNA]</scope>
    <source>
        <strain evidence="4">K</strain>
    </source>
</reference>
<dbReference type="GeneID" id="94849345"/>
<dbReference type="AlphaFoldDB" id="A0A1J4KSK2"/>
<comment type="caution">
    <text evidence="4">The sequence shown here is derived from an EMBL/GenBank/DDBJ whole genome shotgun (WGS) entry which is preliminary data.</text>
</comment>
<keyword evidence="1" id="KW-0862">Zinc</keyword>
<feature type="transmembrane region" description="Helical" evidence="2">
    <location>
        <begin position="188"/>
        <end position="209"/>
    </location>
</feature>
<name>A0A1J4KSK2_9EUKA</name>
<protein>
    <recommendedName>
        <fullName evidence="3">SWIM-type domain-containing protein</fullName>
    </recommendedName>
</protein>
<keyword evidence="2" id="KW-1133">Transmembrane helix</keyword>
<evidence type="ECO:0000313" key="4">
    <source>
        <dbReference type="EMBL" id="OHT14243.1"/>
    </source>
</evidence>
<dbReference type="Proteomes" id="UP000179807">
    <property type="component" value="Unassembled WGS sequence"/>
</dbReference>
<accession>A0A1J4KSK2</accession>
<dbReference type="GO" id="GO:0008270">
    <property type="term" value="F:zinc ion binding"/>
    <property type="evidence" value="ECO:0007669"/>
    <property type="project" value="UniProtKB-KW"/>
</dbReference>
<sequence>MRSKCWCQLNIAFNTEENDLTRKLGHHFYRNAANLRLDNLITSSIRSNVYSKSSIRKFMNISSSLEEVISKMHGYIQINYTEHNQNEIVQNKDDAQNLDANTEYVEERRISWDFLEDKTKVPQMMNVIHEKLQNLVNEIIPPKDNYPLHYNGKNVQSMIWIPYWTNEECIRKIRYLELDGTFKIMRPYVAFAIQGIIYNVGIPIAFAVAPTENSRIFQMIYDTLVSKGIKAQDLYNKPVLSDMGKGIQKFCRMNNIIYYICHRHLIEAFGSHKLKTLLCQILHCRNKAQFQTILKINQEIIDSISESDPKGAYFKRLIQKQNWPFWALWIRKQQGVSSCSNHAEGFHKHLGAIITQKFSLHTRFEEAIKLIEHKFQKARKSPHSNSEQQISEMFQRSKKLIESGLPGSCFALPFQDKIKDQFLLDHCSCPEKQYLTKLHDEPNFPCEHTVYMFVTKKIRLLTEKIEFEYSVDPMIQVEMKKSINQWKLIKNRRLPKTYDRYLSAGLGLIEKLNYHTTSDFIYYYKNLTRQIINEMSPEIVNPADIPILISLFVVNSIKPGYDIMKYENVITRDITKFISYEAFHGENFLEEVMNRIKALKEIKDQRETEEIKACKQYLRENTNQNQINIPRNKFVLPILNCSKPKYVMPIFNRI</sequence>
<keyword evidence="1" id="KW-0479">Metal-binding</keyword>
<evidence type="ECO:0000313" key="5">
    <source>
        <dbReference type="Proteomes" id="UP000179807"/>
    </source>
</evidence>
<evidence type="ECO:0000256" key="1">
    <source>
        <dbReference type="PROSITE-ProRule" id="PRU00325"/>
    </source>
</evidence>
<evidence type="ECO:0000259" key="3">
    <source>
        <dbReference type="PROSITE" id="PS50966"/>
    </source>
</evidence>
<dbReference type="RefSeq" id="XP_068367379.1">
    <property type="nucleotide sequence ID" value="XM_068514641.1"/>
</dbReference>
<gene>
    <name evidence="4" type="ORF">TRFO_43129</name>
</gene>
<proteinExistence type="predicted"/>
<evidence type="ECO:0000256" key="2">
    <source>
        <dbReference type="SAM" id="Phobius"/>
    </source>
</evidence>
<keyword evidence="5" id="KW-1185">Reference proteome</keyword>
<dbReference type="EMBL" id="MLAK01000405">
    <property type="protein sequence ID" value="OHT14243.1"/>
    <property type="molecule type" value="Genomic_DNA"/>
</dbReference>
<organism evidence="4 5">
    <name type="scientific">Tritrichomonas foetus</name>
    <dbReference type="NCBI Taxonomy" id="1144522"/>
    <lineage>
        <taxon>Eukaryota</taxon>
        <taxon>Metamonada</taxon>
        <taxon>Parabasalia</taxon>
        <taxon>Tritrichomonadida</taxon>
        <taxon>Tritrichomonadidae</taxon>
        <taxon>Tritrichomonas</taxon>
    </lineage>
</organism>
<dbReference type="InterPro" id="IPR007527">
    <property type="entry name" value="Znf_SWIM"/>
</dbReference>
<keyword evidence="1" id="KW-0863">Zinc-finger</keyword>